<protein>
    <submittedName>
        <fullName evidence="3">Zinc finger protein</fullName>
    </submittedName>
</protein>
<reference evidence="3 4" key="1">
    <citation type="journal article" date="2017" name="Mol. Plant">
        <title>The Genome of Medicinal Plant Macleaya cordata Provides New Insights into Benzylisoquinoline Alkaloids Metabolism.</title>
        <authorList>
            <person name="Liu X."/>
            <person name="Liu Y."/>
            <person name="Huang P."/>
            <person name="Ma Y."/>
            <person name="Qing Z."/>
            <person name="Tang Q."/>
            <person name="Cao H."/>
            <person name="Cheng P."/>
            <person name="Zheng Y."/>
            <person name="Yuan Z."/>
            <person name="Zhou Y."/>
            <person name="Liu J."/>
            <person name="Tang Z."/>
            <person name="Zhuo Y."/>
            <person name="Zhang Y."/>
            <person name="Yu L."/>
            <person name="Huang J."/>
            <person name="Yang P."/>
            <person name="Peng Q."/>
            <person name="Zhang J."/>
            <person name="Jiang W."/>
            <person name="Zhang Z."/>
            <person name="Lin K."/>
            <person name="Ro D.K."/>
            <person name="Chen X."/>
            <person name="Xiong X."/>
            <person name="Shang Y."/>
            <person name="Huang S."/>
            <person name="Zeng J."/>
        </authorList>
    </citation>
    <scope>NUCLEOTIDE SEQUENCE [LARGE SCALE GENOMIC DNA]</scope>
    <source>
        <strain evidence="4">cv. BLH2017</strain>
        <tissue evidence="3">Root</tissue>
    </source>
</reference>
<dbReference type="PROSITE" id="PS50089">
    <property type="entry name" value="ZF_RING_2"/>
    <property type="match status" value="1"/>
</dbReference>
<dbReference type="InterPro" id="IPR013083">
    <property type="entry name" value="Znf_RING/FYVE/PHD"/>
</dbReference>
<dbReference type="GO" id="GO:0008270">
    <property type="term" value="F:zinc ion binding"/>
    <property type="evidence" value="ECO:0007669"/>
    <property type="project" value="UniProtKB-KW"/>
</dbReference>
<dbReference type="SMART" id="SM00184">
    <property type="entry name" value="RING"/>
    <property type="match status" value="1"/>
</dbReference>
<comment type="caution">
    <text evidence="3">The sequence shown here is derived from an EMBL/GenBank/DDBJ whole genome shotgun (WGS) entry which is preliminary data.</text>
</comment>
<keyword evidence="1" id="KW-0862">Zinc</keyword>
<evidence type="ECO:0000313" key="4">
    <source>
        <dbReference type="Proteomes" id="UP000195402"/>
    </source>
</evidence>
<name>A0A200PX06_MACCD</name>
<keyword evidence="1" id="KW-0479">Metal-binding</keyword>
<sequence>MDEEEEEEEEEAAGAAQCSICLTTFKDEEKVKVLPDCNHSYHPECVDRWLITHSNCPLCRAFLRVLDDHSDLP</sequence>
<gene>
    <name evidence="3" type="ORF">BVC80_9093g93</name>
</gene>
<dbReference type="Proteomes" id="UP000195402">
    <property type="component" value="Unassembled WGS sequence"/>
</dbReference>
<dbReference type="InParanoid" id="A0A200PX06"/>
<evidence type="ECO:0000313" key="3">
    <source>
        <dbReference type="EMBL" id="OVA02747.1"/>
    </source>
</evidence>
<dbReference type="STRING" id="56857.A0A200PX06"/>
<evidence type="ECO:0000256" key="1">
    <source>
        <dbReference type="PROSITE-ProRule" id="PRU00175"/>
    </source>
</evidence>
<dbReference type="InterPro" id="IPR001841">
    <property type="entry name" value="Znf_RING"/>
</dbReference>
<dbReference type="UniPathway" id="UPA00143"/>
<dbReference type="AlphaFoldDB" id="A0A200PX06"/>
<dbReference type="EMBL" id="MVGT01003948">
    <property type="protein sequence ID" value="OVA02747.1"/>
    <property type="molecule type" value="Genomic_DNA"/>
</dbReference>
<keyword evidence="1" id="KW-0863">Zinc-finger</keyword>
<evidence type="ECO:0000259" key="2">
    <source>
        <dbReference type="PROSITE" id="PS50089"/>
    </source>
</evidence>
<dbReference type="SUPFAM" id="SSF57850">
    <property type="entry name" value="RING/U-box"/>
    <property type="match status" value="1"/>
</dbReference>
<dbReference type="PANTHER" id="PTHR45676">
    <property type="entry name" value="RING-H2 FINGER PROTEIN ATL51-RELATED"/>
    <property type="match status" value="1"/>
</dbReference>
<feature type="domain" description="RING-type" evidence="2">
    <location>
        <begin position="18"/>
        <end position="60"/>
    </location>
</feature>
<dbReference type="OMA" id="LITHSNC"/>
<dbReference type="Pfam" id="PF13639">
    <property type="entry name" value="zf-RING_2"/>
    <property type="match status" value="1"/>
</dbReference>
<proteinExistence type="predicted"/>
<dbReference type="OrthoDB" id="8062037at2759"/>
<dbReference type="PANTHER" id="PTHR45676:SF41">
    <property type="entry name" value="RING-H2 FINGER PROTEIN ATL66"/>
    <property type="match status" value="1"/>
</dbReference>
<organism evidence="3 4">
    <name type="scientific">Macleaya cordata</name>
    <name type="common">Five-seeded plume-poppy</name>
    <name type="synonym">Bocconia cordata</name>
    <dbReference type="NCBI Taxonomy" id="56857"/>
    <lineage>
        <taxon>Eukaryota</taxon>
        <taxon>Viridiplantae</taxon>
        <taxon>Streptophyta</taxon>
        <taxon>Embryophyta</taxon>
        <taxon>Tracheophyta</taxon>
        <taxon>Spermatophyta</taxon>
        <taxon>Magnoliopsida</taxon>
        <taxon>Ranunculales</taxon>
        <taxon>Papaveraceae</taxon>
        <taxon>Papaveroideae</taxon>
        <taxon>Macleaya</taxon>
    </lineage>
</organism>
<dbReference type="GO" id="GO:0016567">
    <property type="term" value="P:protein ubiquitination"/>
    <property type="evidence" value="ECO:0007669"/>
    <property type="project" value="UniProtKB-UniPathway"/>
</dbReference>
<accession>A0A200PX06</accession>
<dbReference type="Gene3D" id="3.30.40.10">
    <property type="entry name" value="Zinc/RING finger domain, C3HC4 (zinc finger)"/>
    <property type="match status" value="1"/>
</dbReference>
<keyword evidence="4" id="KW-1185">Reference proteome</keyword>